<accession>X0U444</accession>
<evidence type="ECO:0000313" key="1">
    <source>
        <dbReference type="EMBL" id="GAF95167.1"/>
    </source>
</evidence>
<gene>
    <name evidence="1" type="ORF">S01H1_32058</name>
</gene>
<proteinExistence type="predicted"/>
<comment type="caution">
    <text evidence="1">The sequence shown here is derived from an EMBL/GenBank/DDBJ whole genome shotgun (WGS) entry which is preliminary data.</text>
</comment>
<organism evidence="1">
    <name type="scientific">marine sediment metagenome</name>
    <dbReference type="NCBI Taxonomy" id="412755"/>
    <lineage>
        <taxon>unclassified sequences</taxon>
        <taxon>metagenomes</taxon>
        <taxon>ecological metagenomes</taxon>
    </lineage>
</organism>
<feature type="non-terminal residue" evidence="1">
    <location>
        <position position="260"/>
    </location>
</feature>
<evidence type="ECO:0008006" key="2">
    <source>
        <dbReference type="Google" id="ProtNLM"/>
    </source>
</evidence>
<sequence length="260" mass="29693">MNSRKVRNYMLSILYLLLVIIFVSCGNSLEKEYEIAQNKNTVESYRQFIQNNPAGSLSDSARVIITTMKELARPIPVLYFGKKTLLKDLSGIRPFLVTYYLYGKPKTSTWAYEFKDEVLNNIFSYQLSMASMGITAVNITFILQQDSKKVELARDDFKVNSENYKIYRSEIAPVNNITSIEKGTIIIEITGSGSNFGLEHDTNTFIKIFKPVSTVSDSVLTDISNLYLYFLKKSKWGLNSDSFRVFKRQVDLVILNDLDA</sequence>
<dbReference type="PROSITE" id="PS51257">
    <property type="entry name" value="PROKAR_LIPOPROTEIN"/>
    <property type="match status" value="1"/>
</dbReference>
<protein>
    <recommendedName>
        <fullName evidence="2">Lipoprotein</fullName>
    </recommendedName>
</protein>
<dbReference type="EMBL" id="BARS01019823">
    <property type="protein sequence ID" value="GAF95167.1"/>
    <property type="molecule type" value="Genomic_DNA"/>
</dbReference>
<reference evidence="1" key="1">
    <citation type="journal article" date="2014" name="Front. Microbiol.">
        <title>High frequency of phylogenetically diverse reductive dehalogenase-homologous genes in deep subseafloor sedimentary metagenomes.</title>
        <authorList>
            <person name="Kawai M."/>
            <person name="Futagami T."/>
            <person name="Toyoda A."/>
            <person name="Takaki Y."/>
            <person name="Nishi S."/>
            <person name="Hori S."/>
            <person name="Arai W."/>
            <person name="Tsubouchi T."/>
            <person name="Morono Y."/>
            <person name="Uchiyama I."/>
            <person name="Ito T."/>
            <person name="Fujiyama A."/>
            <person name="Inagaki F."/>
            <person name="Takami H."/>
        </authorList>
    </citation>
    <scope>NUCLEOTIDE SEQUENCE</scope>
    <source>
        <strain evidence="1">Expedition CK06-06</strain>
    </source>
</reference>
<dbReference type="AlphaFoldDB" id="X0U444"/>
<name>X0U444_9ZZZZ</name>